<feature type="domain" description="Response regulatory" evidence="6">
    <location>
        <begin position="25"/>
        <end position="141"/>
    </location>
</feature>
<gene>
    <name evidence="7" type="ORF">GETHLI_02400</name>
</gene>
<dbReference type="SUPFAM" id="SSF47384">
    <property type="entry name" value="Homodimeric domain of signal transducing histidine kinase"/>
    <property type="match status" value="1"/>
</dbReference>
<dbReference type="Proteomes" id="UP001165069">
    <property type="component" value="Unassembled WGS sequence"/>
</dbReference>
<keyword evidence="7" id="KW-0418">Kinase</keyword>
<dbReference type="Pfam" id="PF00072">
    <property type="entry name" value="Response_reg"/>
    <property type="match status" value="1"/>
</dbReference>
<dbReference type="EMBL" id="BSDE01000001">
    <property type="protein sequence ID" value="GLH71738.1"/>
    <property type="molecule type" value="Genomic_DNA"/>
</dbReference>
<dbReference type="Gene3D" id="1.10.287.130">
    <property type="match status" value="1"/>
</dbReference>
<dbReference type="InterPro" id="IPR003594">
    <property type="entry name" value="HATPase_dom"/>
</dbReference>
<dbReference type="SMART" id="SM00387">
    <property type="entry name" value="HATPase_c"/>
    <property type="match status" value="1"/>
</dbReference>
<accession>A0ABQ5QAM7</accession>
<evidence type="ECO:0000256" key="3">
    <source>
        <dbReference type="ARBA" id="ARBA00022553"/>
    </source>
</evidence>
<protein>
    <recommendedName>
        <fullName evidence="2">histidine kinase</fullName>
        <ecNumber evidence="2">2.7.13.3</ecNumber>
    </recommendedName>
</protein>
<dbReference type="GO" id="GO:0016301">
    <property type="term" value="F:kinase activity"/>
    <property type="evidence" value="ECO:0007669"/>
    <property type="project" value="UniProtKB-KW"/>
</dbReference>
<sequence length="384" mass="42335">MTLLPNGAPSPSADLAPAGIDAPQRVMVIDDSPTALLMVEGLLKDSHFEIQGFSDGPSALEQMETYQPDLVVLDILMPGMDGFEVCRRIRAMEGGMGLPILFLTGDERTQTQAEAIAAGGDDLVYKPAIQRELVIRARSLLRIRKLQTALERESRSLKDLQARQEGLFRFIVHDLKSPLQTILSGAEILAEDPAAPAETQKMAGHILQGSLTMERMVQDILVVCHQGNLTPLHQPIRLWEALDQWAEGVQTSFRRRKVTLRNEVPRDLVVQADLELLRRCILNLLDNAAKYGPPGNDVRIEARLDPQTCELRISDQGPGIPPGMEEMIFDPFARLERDAPLARVSSGLGLAFCREVATAHGGRIWVEPGEPSGAVFCLTLPHRE</sequence>
<dbReference type="Pfam" id="PF02518">
    <property type="entry name" value="HATPase_c"/>
    <property type="match status" value="1"/>
</dbReference>
<evidence type="ECO:0000313" key="7">
    <source>
        <dbReference type="EMBL" id="GLH71738.1"/>
    </source>
</evidence>
<dbReference type="PRINTS" id="PR00344">
    <property type="entry name" value="BCTRLSENSOR"/>
</dbReference>
<dbReference type="InterPro" id="IPR004358">
    <property type="entry name" value="Sig_transdc_His_kin-like_C"/>
</dbReference>
<dbReference type="PROSITE" id="PS50110">
    <property type="entry name" value="RESPONSE_REGULATORY"/>
    <property type="match status" value="1"/>
</dbReference>
<organism evidence="7 8">
    <name type="scientific">Geothrix limicola</name>
    <dbReference type="NCBI Taxonomy" id="2927978"/>
    <lineage>
        <taxon>Bacteria</taxon>
        <taxon>Pseudomonadati</taxon>
        <taxon>Acidobacteriota</taxon>
        <taxon>Holophagae</taxon>
        <taxon>Holophagales</taxon>
        <taxon>Holophagaceae</taxon>
        <taxon>Geothrix</taxon>
    </lineage>
</organism>
<dbReference type="CDD" id="cd00075">
    <property type="entry name" value="HATPase"/>
    <property type="match status" value="1"/>
</dbReference>
<dbReference type="EC" id="2.7.13.3" evidence="2"/>
<dbReference type="Gene3D" id="3.40.50.2300">
    <property type="match status" value="1"/>
</dbReference>
<evidence type="ECO:0000256" key="2">
    <source>
        <dbReference type="ARBA" id="ARBA00012438"/>
    </source>
</evidence>
<evidence type="ECO:0000259" key="6">
    <source>
        <dbReference type="PROSITE" id="PS50110"/>
    </source>
</evidence>
<dbReference type="InterPro" id="IPR036097">
    <property type="entry name" value="HisK_dim/P_sf"/>
</dbReference>
<keyword evidence="3 4" id="KW-0597">Phosphoprotein</keyword>
<dbReference type="InterPro" id="IPR011006">
    <property type="entry name" value="CheY-like_superfamily"/>
</dbReference>
<comment type="catalytic activity">
    <reaction evidence="1">
        <text>ATP + protein L-histidine = ADP + protein N-phospho-L-histidine.</text>
        <dbReference type="EC" id="2.7.13.3"/>
    </reaction>
</comment>
<dbReference type="Pfam" id="PF00512">
    <property type="entry name" value="HisKA"/>
    <property type="match status" value="1"/>
</dbReference>
<dbReference type="InterPro" id="IPR005467">
    <property type="entry name" value="His_kinase_dom"/>
</dbReference>
<keyword evidence="8" id="KW-1185">Reference proteome</keyword>
<dbReference type="PANTHER" id="PTHR43547">
    <property type="entry name" value="TWO-COMPONENT HISTIDINE KINASE"/>
    <property type="match status" value="1"/>
</dbReference>
<dbReference type="PANTHER" id="PTHR43547:SF2">
    <property type="entry name" value="HYBRID SIGNAL TRANSDUCTION HISTIDINE KINASE C"/>
    <property type="match status" value="1"/>
</dbReference>
<reference evidence="7 8" key="1">
    <citation type="journal article" date="2023" name="Antonie Van Leeuwenhoek">
        <title>Mesoterricola silvestris gen. nov., sp. nov., Mesoterricola sediminis sp. nov., Geothrix oryzae sp. nov., Geothrix edaphica sp. nov., Geothrix rubra sp. nov., and Geothrix limicola sp. nov., six novel members of Acidobacteriota isolated from soils.</title>
        <authorList>
            <person name="Itoh H."/>
            <person name="Sugisawa Y."/>
            <person name="Mise K."/>
            <person name="Xu Z."/>
            <person name="Kuniyasu M."/>
            <person name="Ushijima N."/>
            <person name="Kawano K."/>
            <person name="Kobayashi E."/>
            <person name="Shiratori Y."/>
            <person name="Masuda Y."/>
            <person name="Senoo K."/>
        </authorList>
    </citation>
    <scope>NUCLEOTIDE SEQUENCE [LARGE SCALE GENOMIC DNA]</scope>
    <source>
        <strain evidence="7 8">Red804</strain>
    </source>
</reference>
<dbReference type="InterPro" id="IPR003661">
    <property type="entry name" value="HisK_dim/P_dom"/>
</dbReference>
<feature type="modified residue" description="4-aspartylphosphate" evidence="4">
    <location>
        <position position="74"/>
    </location>
</feature>
<keyword evidence="7" id="KW-0808">Transferase</keyword>
<dbReference type="Gene3D" id="3.30.565.10">
    <property type="entry name" value="Histidine kinase-like ATPase, C-terminal domain"/>
    <property type="match status" value="1"/>
</dbReference>
<dbReference type="PROSITE" id="PS50109">
    <property type="entry name" value="HIS_KIN"/>
    <property type="match status" value="1"/>
</dbReference>
<dbReference type="SMART" id="SM00448">
    <property type="entry name" value="REC"/>
    <property type="match status" value="1"/>
</dbReference>
<dbReference type="RefSeq" id="WP_285569222.1">
    <property type="nucleotide sequence ID" value="NZ_BSDE01000001.1"/>
</dbReference>
<evidence type="ECO:0000256" key="4">
    <source>
        <dbReference type="PROSITE-ProRule" id="PRU00169"/>
    </source>
</evidence>
<dbReference type="SMART" id="SM00388">
    <property type="entry name" value="HisKA"/>
    <property type="match status" value="1"/>
</dbReference>
<dbReference type="InterPro" id="IPR036890">
    <property type="entry name" value="HATPase_C_sf"/>
</dbReference>
<dbReference type="SUPFAM" id="SSF52172">
    <property type="entry name" value="CheY-like"/>
    <property type="match status" value="1"/>
</dbReference>
<evidence type="ECO:0000259" key="5">
    <source>
        <dbReference type="PROSITE" id="PS50109"/>
    </source>
</evidence>
<feature type="domain" description="Histidine kinase" evidence="5">
    <location>
        <begin position="170"/>
        <end position="384"/>
    </location>
</feature>
<name>A0ABQ5QAM7_9BACT</name>
<dbReference type="CDD" id="cd00082">
    <property type="entry name" value="HisKA"/>
    <property type="match status" value="1"/>
</dbReference>
<dbReference type="SUPFAM" id="SSF55874">
    <property type="entry name" value="ATPase domain of HSP90 chaperone/DNA topoisomerase II/histidine kinase"/>
    <property type="match status" value="1"/>
</dbReference>
<proteinExistence type="predicted"/>
<dbReference type="InterPro" id="IPR001789">
    <property type="entry name" value="Sig_transdc_resp-reg_receiver"/>
</dbReference>
<comment type="caution">
    <text evidence="7">The sequence shown here is derived from an EMBL/GenBank/DDBJ whole genome shotgun (WGS) entry which is preliminary data.</text>
</comment>
<evidence type="ECO:0000313" key="8">
    <source>
        <dbReference type="Proteomes" id="UP001165069"/>
    </source>
</evidence>
<evidence type="ECO:0000256" key="1">
    <source>
        <dbReference type="ARBA" id="ARBA00000085"/>
    </source>
</evidence>